<comment type="caution">
    <text evidence="9">The sequence shown here is derived from an EMBL/GenBank/DDBJ whole genome shotgun (WGS) entry which is preliminary data.</text>
</comment>
<proteinExistence type="predicted"/>
<organism evidence="9 10">
    <name type="scientific">Candidatus Thiomargarita nelsonii</name>
    <dbReference type="NCBI Taxonomy" id="1003181"/>
    <lineage>
        <taxon>Bacteria</taxon>
        <taxon>Pseudomonadati</taxon>
        <taxon>Pseudomonadota</taxon>
        <taxon>Gammaproteobacteria</taxon>
        <taxon>Thiotrichales</taxon>
        <taxon>Thiotrichaceae</taxon>
        <taxon>Thiomargarita</taxon>
    </lineage>
</organism>
<dbReference type="GO" id="GO:0007154">
    <property type="term" value="P:cell communication"/>
    <property type="evidence" value="ECO:0007669"/>
    <property type="project" value="InterPro"/>
</dbReference>
<feature type="non-terminal residue" evidence="9">
    <location>
        <position position="1"/>
    </location>
</feature>
<keyword evidence="6" id="KW-0106">Calcium</keyword>
<evidence type="ECO:0000256" key="6">
    <source>
        <dbReference type="ARBA" id="ARBA00022837"/>
    </source>
</evidence>
<keyword evidence="10" id="KW-1185">Reference proteome</keyword>
<feature type="domain" description="Calx-beta" evidence="8">
    <location>
        <begin position="187"/>
        <end position="283"/>
    </location>
</feature>
<dbReference type="Pfam" id="PF03160">
    <property type="entry name" value="Calx-beta"/>
    <property type="match status" value="1"/>
</dbReference>
<evidence type="ECO:0000313" key="10">
    <source>
        <dbReference type="Proteomes" id="UP000076962"/>
    </source>
</evidence>
<gene>
    <name evidence="9" type="ORF">THIOM_002235</name>
</gene>
<evidence type="ECO:0000313" key="9">
    <source>
        <dbReference type="EMBL" id="OAD21982.1"/>
    </source>
</evidence>
<dbReference type="InterPro" id="IPR032675">
    <property type="entry name" value="LRR_dom_sf"/>
</dbReference>
<feature type="non-terminal residue" evidence="9">
    <location>
        <position position="293"/>
    </location>
</feature>
<dbReference type="Pfam" id="PF00560">
    <property type="entry name" value="LRR_1"/>
    <property type="match status" value="3"/>
</dbReference>
<dbReference type="InterPro" id="IPR038081">
    <property type="entry name" value="CalX-like_sf"/>
</dbReference>
<dbReference type="Proteomes" id="UP000076962">
    <property type="component" value="Unassembled WGS sequence"/>
</dbReference>
<dbReference type="FunFam" id="3.80.10.10:FF:000299">
    <property type="entry name" value="Piriformospora indica-insensitive protein 2"/>
    <property type="match status" value="1"/>
</dbReference>
<dbReference type="InterPro" id="IPR052595">
    <property type="entry name" value="LRRC69/RLP"/>
</dbReference>
<evidence type="ECO:0000256" key="3">
    <source>
        <dbReference type="ARBA" id="ARBA00022614"/>
    </source>
</evidence>
<evidence type="ECO:0000259" key="8">
    <source>
        <dbReference type="SMART" id="SM00237"/>
    </source>
</evidence>
<sequence>PTVECEALIALYDSTDGENWGYNAGWNVTNTPCSWFGVGCAGGHVRAIEVRDNQLSGSIPSELGNLSNLLLLILSNNQLSGSIPWEFGNLSQLEGLFLNNNQLSGSIPAELANMIDLWNMGMSNNQLSGSFRILFIHLDNNELCGNIPLSLMKLETTDLNLSLGYNHLTASSPALIAWLNEHDPDWATTQTPCPGFGFTTLTVEIAENAGTVTLTVRRGGDINGTLEVDYATVDGTALDGTDYVGATGRLTWLDGDSSDKTLTITLIDDSTSEGNKTFTVTLSDPTSGADLET</sequence>
<evidence type="ECO:0000256" key="5">
    <source>
        <dbReference type="ARBA" id="ARBA00022737"/>
    </source>
</evidence>
<dbReference type="InterPro" id="IPR003644">
    <property type="entry name" value="Calx_beta"/>
</dbReference>
<evidence type="ECO:0000256" key="4">
    <source>
        <dbReference type="ARBA" id="ARBA00022729"/>
    </source>
</evidence>
<dbReference type="Gene3D" id="3.80.10.10">
    <property type="entry name" value="Ribonuclease Inhibitor"/>
    <property type="match status" value="1"/>
</dbReference>
<comment type="subcellular location">
    <subcellularLocation>
        <location evidence="1">Cell membrane</location>
    </subcellularLocation>
</comment>
<keyword evidence="2" id="KW-1003">Cell membrane</keyword>
<keyword evidence="7" id="KW-0472">Membrane</keyword>
<name>A0A176S1N4_9GAMM</name>
<dbReference type="SMART" id="SM00237">
    <property type="entry name" value="Calx_beta"/>
    <property type="match status" value="1"/>
</dbReference>
<dbReference type="EMBL" id="LUTY01001254">
    <property type="protein sequence ID" value="OAD21982.1"/>
    <property type="molecule type" value="Genomic_DNA"/>
</dbReference>
<dbReference type="SUPFAM" id="SSF141072">
    <property type="entry name" value="CalX-like"/>
    <property type="match status" value="1"/>
</dbReference>
<dbReference type="InterPro" id="IPR001611">
    <property type="entry name" value="Leu-rich_rpt"/>
</dbReference>
<reference evidence="9 10" key="1">
    <citation type="submission" date="2016-05" db="EMBL/GenBank/DDBJ databases">
        <title>Single-cell genome of chain-forming Candidatus Thiomargarita nelsonii and comparison to other large sulfur-oxidizing bacteria.</title>
        <authorList>
            <person name="Winkel M."/>
            <person name="Salman V."/>
            <person name="Woyke T."/>
            <person name="Schulz-Vogt H."/>
            <person name="Richter M."/>
            <person name="Flood B."/>
            <person name="Bailey J."/>
            <person name="Amann R."/>
            <person name="Mussmann M."/>
        </authorList>
    </citation>
    <scope>NUCLEOTIDE SEQUENCE [LARGE SCALE GENOMIC DNA]</scope>
    <source>
        <strain evidence="9 10">THI036</strain>
    </source>
</reference>
<dbReference type="Pfam" id="PF08263">
    <property type="entry name" value="LRRNT_2"/>
    <property type="match status" value="1"/>
</dbReference>
<keyword evidence="3" id="KW-0433">Leucine-rich repeat</keyword>
<keyword evidence="9" id="KW-0675">Receptor</keyword>
<dbReference type="PANTHER" id="PTHR48057:SF29">
    <property type="entry name" value="OS02G0609900 PROTEIN"/>
    <property type="match status" value="1"/>
</dbReference>
<accession>A0A176S1N4</accession>
<evidence type="ECO:0000256" key="2">
    <source>
        <dbReference type="ARBA" id="ARBA00022475"/>
    </source>
</evidence>
<evidence type="ECO:0000256" key="7">
    <source>
        <dbReference type="ARBA" id="ARBA00023136"/>
    </source>
</evidence>
<keyword evidence="5" id="KW-0677">Repeat</keyword>
<keyword evidence="9" id="KW-0808">Transferase</keyword>
<keyword evidence="9" id="KW-0418">Kinase</keyword>
<dbReference type="AlphaFoldDB" id="A0A176S1N4"/>
<dbReference type="PANTHER" id="PTHR48057">
    <property type="entry name" value="LEUCINE-RICH REPEAT SERINE/THREONINE-PROTEIN KINASE 1"/>
    <property type="match status" value="1"/>
</dbReference>
<evidence type="ECO:0000256" key="1">
    <source>
        <dbReference type="ARBA" id="ARBA00004236"/>
    </source>
</evidence>
<protein>
    <submittedName>
        <fullName evidence="9">Receptor protein kinase-like protein</fullName>
    </submittedName>
</protein>
<dbReference type="Gene3D" id="2.60.40.2030">
    <property type="match status" value="1"/>
</dbReference>
<dbReference type="GO" id="GO:0005886">
    <property type="term" value="C:plasma membrane"/>
    <property type="evidence" value="ECO:0007669"/>
    <property type="project" value="UniProtKB-SubCell"/>
</dbReference>
<dbReference type="GO" id="GO:0016301">
    <property type="term" value="F:kinase activity"/>
    <property type="evidence" value="ECO:0007669"/>
    <property type="project" value="UniProtKB-KW"/>
</dbReference>
<dbReference type="SUPFAM" id="SSF52058">
    <property type="entry name" value="L domain-like"/>
    <property type="match status" value="1"/>
</dbReference>
<dbReference type="InterPro" id="IPR013210">
    <property type="entry name" value="LRR_N_plant-typ"/>
</dbReference>
<keyword evidence="4" id="KW-0732">Signal</keyword>